<dbReference type="KEGG" id="mtm:MYCTH_2307708"/>
<dbReference type="Proteomes" id="UP000007322">
    <property type="component" value="Chromosome 4"/>
</dbReference>
<evidence type="ECO:0000256" key="1">
    <source>
        <dbReference type="SAM" id="MobiDB-lite"/>
    </source>
</evidence>
<dbReference type="OMA" id="KERYNQI"/>
<dbReference type="VEuPathDB" id="FungiDB:MYCTH_2307708"/>
<organism evidence="2 3">
    <name type="scientific">Thermothelomyces thermophilus (strain ATCC 42464 / BCRC 31852 / DSM 1799)</name>
    <name type="common">Sporotrichum thermophile</name>
    <dbReference type="NCBI Taxonomy" id="573729"/>
    <lineage>
        <taxon>Eukaryota</taxon>
        <taxon>Fungi</taxon>
        <taxon>Dikarya</taxon>
        <taxon>Ascomycota</taxon>
        <taxon>Pezizomycotina</taxon>
        <taxon>Sordariomycetes</taxon>
        <taxon>Sordariomycetidae</taxon>
        <taxon>Sordariales</taxon>
        <taxon>Chaetomiaceae</taxon>
        <taxon>Thermothelomyces</taxon>
    </lineage>
</organism>
<dbReference type="eggNOG" id="ENOG502SIM7">
    <property type="taxonomic scope" value="Eukaryota"/>
</dbReference>
<gene>
    <name evidence="2" type="ORF">MYCTH_2307708</name>
</gene>
<name>G2QGL0_THET4</name>
<dbReference type="EMBL" id="CP003005">
    <property type="protein sequence ID" value="AEO59420.1"/>
    <property type="molecule type" value="Genomic_DNA"/>
</dbReference>
<keyword evidence="3" id="KW-1185">Reference proteome</keyword>
<evidence type="ECO:0000313" key="3">
    <source>
        <dbReference type="Proteomes" id="UP000007322"/>
    </source>
</evidence>
<dbReference type="HOGENOM" id="CLU_035834_0_0_1"/>
<evidence type="ECO:0008006" key="4">
    <source>
        <dbReference type="Google" id="ProtNLM"/>
    </source>
</evidence>
<proteinExistence type="predicted"/>
<dbReference type="RefSeq" id="XP_003664665.1">
    <property type="nucleotide sequence ID" value="XM_003664617.1"/>
</dbReference>
<protein>
    <recommendedName>
        <fullName evidence="4">F-box domain-containing protein</fullName>
    </recommendedName>
</protein>
<reference evidence="2 3" key="1">
    <citation type="journal article" date="2011" name="Nat. Biotechnol.">
        <title>Comparative genomic analysis of the thermophilic biomass-degrading fungi Myceliophthora thermophila and Thielavia terrestris.</title>
        <authorList>
            <person name="Berka R.M."/>
            <person name="Grigoriev I.V."/>
            <person name="Otillar R."/>
            <person name="Salamov A."/>
            <person name="Grimwood J."/>
            <person name="Reid I."/>
            <person name="Ishmael N."/>
            <person name="John T."/>
            <person name="Darmond C."/>
            <person name="Moisan M.-C."/>
            <person name="Henrissat B."/>
            <person name="Coutinho P.M."/>
            <person name="Lombard V."/>
            <person name="Natvig D.O."/>
            <person name="Lindquist E."/>
            <person name="Schmutz J."/>
            <person name="Lucas S."/>
            <person name="Harris P."/>
            <person name="Powlowski J."/>
            <person name="Bellemare A."/>
            <person name="Taylor D."/>
            <person name="Butler G."/>
            <person name="de Vries R.P."/>
            <person name="Allijn I.E."/>
            <person name="van den Brink J."/>
            <person name="Ushinsky S."/>
            <person name="Storms R."/>
            <person name="Powell A.J."/>
            <person name="Paulsen I.T."/>
            <person name="Elbourne L.D.H."/>
            <person name="Baker S.E."/>
            <person name="Magnuson J."/>
            <person name="LaBoissiere S."/>
            <person name="Clutterbuck A.J."/>
            <person name="Martinez D."/>
            <person name="Wogulis M."/>
            <person name="de Leon A.L."/>
            <person name="Rey M.W."/>
            <person name="Tsang A."/>
        </authorList>
    </citation>
    <scope>NUCLEOTIDE SEQUENCE [LARGE SCALE GENOMIC DNA]</scope>
    <source>
        <strain evidence="3">ATCC 42464 / BCRC 31852 / DSM 1799</strain>
    </source>
</reference>
<accession>G2QGL0</accession>
<dbReference type="AlphaFoldDB" id="G2QGL0"/>
<feature type="region of interest" description="Disordered" evidence="1">
    <location>
        <begin position="17"/>
        <end position="59"/>
    </location>
</feature>
<dbReference type="GeneID" id="11506271"/>
<feature type="compositionally biased region" description="Polar residues" evidence="1">
    <location>
        <begin position="20"/>
        <end position="36"/>
    </location>
</feature>
<feature type="compositionally biased region" description="Low complexity" evidence="1">
    <location>
        <begin position="39"/>
        <end position="59"/>
    </location>
</feature>
<dbReference type="InParanoid" id="G2QGL0"/>
<sequence length="474" mass="54439">MPTLSKFLPLRRLRRHKVTTSDAAQTPNLHINNNAVDEQPQGQPAQAQDTAAAPSPAAAADTPISLESLPPELRHNILILVLDIQDLKALVLASPVFHQQYLLDRKAFLGRALKASLGNVLIDAYAVRTSALLHEQHPADRLYQLEETTVRLFMDNYVALRSVSLNQLLAEVITSEDDLAAMASFYCSVAGPLVQQFAALFLRHLDPSLPVGSLSRIERTRLLRALYRFQLYCNLFGVGPRGYCSQPPLDISEILPFFFCVFRPWEIEEIHCIYIIMREKYEAVFDAIRADVARDNPRFSGWRRPDTPPGSFDLGSECKLTLSRVVSFLSVFFSDNLKVLRESLRQGTAARGLRVFSKVLQTTDHEKLVKRMQKYMRLQCVFIEPILNWTSQDLRRREHPSEEDRAEARRERLPFLGDKEDAPPLAWVILWRGKYVNEYGDVIDYRLKEWGFIFWDCRRLNESGAKHYIRGERR</sequence>
<evidence type="ECO:0000313" key="2">
    <source>
        <dbReference type="EMBL" id="AEO59420.1"/>
    </source>
</evidence>
<dbReference type="OrthoDB" id="4583946at2759"/>